<name>A0ABR3CYW2_NEUIN</name>
<dbReference type="Proteomes" id="UP001451303">
    <property type="component" value="Unassembled WGS sequence"/>
</dbReference>
<keyword evidence="2" id="KW-1185">Reference proteome</keyword>
<accession>A0ABR3CYW2</accession>
<protein>
    <submittedName>
        <fullName evidence="1">Uncharacterized protein</fullName>
    </submittedName>
</protein>
<comment type="caution">
    <text evidence="1">The sequence shown here is derived from an EMBL/GenBank/DDBJ whole genome shotgun (WGS) entry which is preliminary data.</text>
</comment>
<sequence length="204" mass="22770">MDQKAAEKRTMLSHKERGIRQFNFSQSGRRTSQKVAYGDVCNPTHPSHTIGRTFEQYLLGRDPTLTPSPEGDLLPIFWHMPKIRVDVKGALELLNDFVKNFLCASPQDFVVISAHKPNVDHGNRLLKSGLPHLCGMPPVQTADSFQGRIKVFEGQSEVGEVASIDLREDKLFAVAGPGAGVFKGWELYCGVWSRALELLNFHQV</sequence>
<reference evidence="1 2" key="1">
    <citation type="submission" date="2023-09" db="EMBL/GenBank/DDBJ databases">
        <title>Multi-omics analysis of a traditional fermented food reveals byproduct-associated fungal strains for waste-to-food upcycling.</title>
        <authorList>
            <consortium name="Lawrence Berkeley National Laboratory"/>
            <person name="Rekdal V.M."/>
            <person name="Villalobos-Escobedo J.M."/>
            <person name="Rodriguez-Valeron N."/>
            <person name="Garcia M.O."/>
            <person name="Vasquez D.P."/>
            <person name="Damayanti I."/>
            <person name="Sorensen P.M."/>
            <person name="Baidoo E.E."/>
            <person name="De Carvalho A.C."/>
            <person name="Riley R."/>
            <person name="Lipzen A."/>
            <person name="He G."/>
            <person name="Yan M."/>
            <person name="Haridas S."/>
            <person name="Daum C."/>
            <person name="Yoshinaga Y."/>
            <person name="Ng V."/>
            <person name="Grigoriev I.V."/>
            <person name="Munk R."/>
            <person name="Nuraida L."/>
            <person name="Wijaya C.H."/>
            <person name="Morales P.-C."/>
            <person name="Keasling J.D."/>
        </authorList>
    </citation>
    <scope>NUCLEOTIDE SEQUENCE [LARGE SCALE GENOMIC DNA]</scope>
    <source>
        <strain evidence="1 2">FGSC 2613</strain>
    </source>
</reference>
<gene>
    <name evidence="1" type="ORF">QR685DRAFT_582501</name>
</gene>
<evidence type="ECO:0000313" key="1">
    <source>
        <dbReference type="EMBL" id="KAL0465252.1"/>
    </source>
</evidence>
<proteinExistence type="predicted"/>
<dbReference type="EMBL" id="JAVLET010000018">
    <property type="protein sequence ID" value="KAL0465252.1"/>
    <property type="molecule type" value="Genomic_DNA"/>
</dbReference>
<evidence type="ECO:0000313" key="2">
    <source>
        <dbReference type="Proteomes" id="UP001451303"/>
    </source>
</evidence>
<organism evidence="1 2">
    <name type="scientific">Neurospora intermedia</name>
    <dbReference type="NCBI Taxonomy" id="5142"/>
    <lineage>
        <taxon>Eukaryota</taxon>
        <taxon>Fungi</taxon>
        <taxon>Dikarya</taxon>
        <taxon>Ascomycota</taxon>
        <taxon>Pezizomycotina</taxon>
        <taxon>Sordariomycetes</taxon>
        <taxon>Sordariomycetidae</taxon>
        <taxon>Sordariales</taxon>
        <taxon>Sordariaceae</taxon>
        <taxon>Neurospora</taxon>
    </lineage>
</organism>